<dbReference type="RefSeq" id="WP_342022527.1">
    <property type="nucleotide sequence ID" value="NZ_CP151657.1"/>
</dbReference>
<keyword evidence="3" id="KW-0520">NAD</keyword>
<accession>A0ABZ2ZT20</accession>
<evidence type="ECO:0000313" key="7">
    <source>
        <dbReference type="EMBL" id="WZP14871.1"/>
    </source>
</evidence>
<dbReference type="Pfam" id="PF00389">
    <property type="entry name" value="2-Hacid_dh"/>
    <property type="match status" value="1"/>
</dbReference>
<keyword evidence="2 4" id="KW-0560">Oxidoreductase</keyword>
<protein>
    <submittedName>
        <fullName evidence="7">D-2-hydroxyacid dehydrogenase</fullName>
    </submittedName>
</protein>
<feature type="domain" description="D-isomer specific 2-hydroxyacid dehydrogenase NAD-binding" evidence="6">
    <location>
        <begin position="108"/>
        <end position="281"/>
    </location>
</feature>
<dbReference type="Proteomes" id="UP001448858">
    <property type="component" value="Chromosome"/>
</dbReference>
<dbReference type="InterPro" id="IPR006140">
    <property type="entry name" value="D-isomer_DH_NAD-bd"/>
</dbReference>
<dbReference type="PANTHER" id="PTHR43333">
    <property type="entry name" value="2-HACID_DH_C DOMAIN-CONTAINING PROTEIN"/>
    <property type="match status" value="1"/>
</dbReference>
<name>A0ABZ2ZT20_9MICC</name>
<dbReference type="Gene3D" id="3.40.50.720">
    <property type="entry name" value="NAD(P)-binding Rossmann-like Domain"/>
    <property type="match status" value="2"/>
</dbReference>
<evidence type="ECO:0000259" key="5">
    <source>
        <dbReference type="Pfam" id="PF00389"/>
    </source>
</evidence>
<feature type="domain" description="D-isomer specific 2-hydroxyacid dehydrogenase catalytic" evidence="5">
    <location>
        <begin position="19"/>
        <end position="312"/>
    </location>
</feature>
<dbReference type="Pfam" id="PF02826">
    <property type="entry name" value="2-Hacid_dh_C"/>
    <property type="match status" value="1"/>
</dbReference>
<evidence type="ECO:0000256" key="1">
    <source>
        <dbReference type="ARBA" id="ARBA00005854"/>
    </source>
</evidence>
<gene>
    <name evidence="7" type="ORF">AAE021_11820</name>
</gene>
<dbReference type="SUPFAM" id="SSF52283">
    <property type="entry name" value="Formate/glycerate dehydrogenase catalytic domain-like"/>
    <property type="match status" value="1"/>
</dbReference>
<proteinExistence type="inferred from homology"/>
<reference evidence="7 8" key="1">
    <citation type="submission" date="2024-04" db="EMBL/GenBank/DDBJ databases">
        <title>Arthrobacter sp. from Plains bison fecal sample.</title>
        <authorList>
            <person name="Ruzzini A."/>
        </authorList>
    </citation>
    <scope>NUCLEOTIDE SEQUENCE [LARGE SCALE GENOMIC DNA]</scope>
    <source>
        <strain evidence="7 8">EINP1</strain>
    </source>
</reference>
<dbReference type="SUPFAM" id="SSF51735">
    <property type="entry name" value="NAD(P)-binding Rossmann-fold domains"/>
    <property type="match status" value="1"/>
</dbReference>
<evidence type="ECO:0000256" key="3">
    <source>
        <dbReference type="ARBA" id="ARBA00023027"/>
    </source>
</evidence>
<comment type="similarity">
    <text evidence="1 4">Belongs to the D-isomer specific 2-hydroxyacid dehydrogenase family.</text>
</comment>
<dbReference type="InterPro" id="IPR036291">
    <property type="entry name" value="NAD(P)-bd_dom_sf"/>
</dbReference>
<evidence type="ECO:0000313" key="8">
    <source>
        <dbReference type="Proteomes" id="UP001448858"/>
    </source>
</evidence>
<dbReference type="CDD" id="cd05300">
    <property type="entry name" value="2-Hacid_dh_1"/>
    <property type="match status" value="1"/>
</dbReference>
<dbReference type="PANTHER" id="PTHR43333:SF1">
    <property type="entry name" value="D-ISOMER SPECIFIC 2-HYDROXYACID DEHYDROGENASE NAD-BINDING DOMAIN-CONTAINING PROTEIN"/>
    <property type="match status" value="1"/>
</dbReference>
<dbReference type="InterPro" id="IPR006139">
    <property type="entry name" value="D-isomer_2_OHA_DH_cat_dom"/>
</dbReference>
<evidence type="ECO:0000259" key="6">
    <source>
        <dbReference type="Pfam" id="PF02826"/>
    </source>
</evidence>
<keyword evidence="8" id="KW-1185">Reference proteome</keyword>
<dbReference type="EMBL" id="CP151657">
    <property type="protein sequence ID" value="WZP14871.1"/>
    <property type="molecule type" value="Genomic_DNA"/>
</dbReference>
<organism evidence="7 8">
    <name type="scientific">Arthrobacter citreus</name>
    <dbReference type="NCBI Taxonomy" id="1670"/>
    <lineage>
        <taxon>Bacteria</taxon>
        <taxon>Bacillati</taxon>
        <taxon>Actinomycetota</taxon>
        <taxon>Actinomycetes</taxon>
        <taxon>Micrococcales</taxon>
        <taxon>Micrococcaceae</taxon>
        <taxon>Arthrobacter</taxon>
    </lineage>
</organism>
<evidence type="ECO:0000256" key="4">
    <source>
        <dbReference type="RuleBase" id="RU003719"/>
    </source>
</evidence>
<evidence type="ECO:0000256" key="2">
    <source>
        <dbReference type="ARBA" id="ARBA00023002"/>
    </source>
</evidence>
<sequence>MNAHPVITVLAGNRPLVGMEELQREAEVRVTDDAGLPEALAGADILYLWDYFADGVRRAWPAADSLRWIHVPAAGVDKLMFPELVSSEVVLTNARGVFDRPMAEHVLGSMFHFAKNFGLASAQQRQRQWRHYATGDLAGASVLVAGTGSIGRCTARLLAAVGLRVDGTGRTARGGDADFGTIHASADFAAVAGAYDYVVLAAPLTPDTRGMLSREVLTAMKPTAVLINVGRGALADEAALEDALRGGALAGAALDVFETEPLPESSGLWELENVLVTPHLSGDSQNQLPALARQFADNLAAFKAGRPLANVVDKQLGFVVS</sequence>